<dbReference type="InterPro" id="IPR036770">
    <property type="entry name" value="Ankyrin_rpt-contain_sf"/>
</dbReference>
<comment type="similarity">
    <text evidence="1">Belongs to the protein kinase superfamily. TKL Ser/Thr protein kinase family.</text>
</comment>
<dbReference type="SMART" id="SM00220">
    <property type="entry name" value="S_TKc"/>
    <property type="match status" value="1"/>
</dbReference>
<dbReference type="Gene3D" id="3.30.200.20">
    <property type="entry name" value="Phosphorylase Kinase, domain 1"/>
    <property type="match status" value="1"/>
</dbReference>
<proteinExistence type="inferred from homology"/>
<dbReference type="Proteomes" id="UP001642464">
    <property type="component" value="Unassembled WGS sequence"/>
</dbReference>
<dbReference type="PROSITE" id="PS50011">
    <property type="entry name" value="PROTEIN_KINASE_DOM"/>
    <property type="match status" value="1"/>
</dbReference>
<dbReference type="InterPro" id="IPR001245">
    <property type="entry name" value="Ser-Thr/Tyr_kinase_cat_dom"/>
</dbReference>
<dbReference type="SMART" id="SM00248">
    <property type="entry name" value="ANK"/>
    <property type="match status" value="3"/>
</dbReference>
<gene>
    <name evidence="3" type="ORF">SCF082_LOCUS11142</name>
</gene>
<evidence type="ECO:0000259" key="2">
    <source>
        <dbReference type="PROSITE" id="PS50011"/>
    </source>
</evidence>
<dbReference type="InterPro" id="IPR011009">
    <property type="entry name" value="Kinase-like_dom_sf"/>
</dbReference>
<feature type="domain" description="Protein kinase" evidence="2">
    <location>
        <begin position="146"/>
        <end position="455"/>
    </location>
</feature>
<keyword evidence="4" id="KW-1185">Reference proteome</keyword>
<evidence type="ECO:0000313" key="4">
    <source>
        <dbReference type="Proteomes" id="UP001642464"/>
    </source>
</evidence>
<dbReference type="Pfam" id="PF12796">
    <property type="entry name" value="Ank_2"/>
    <property type="match status" value="1"/>
</dbReference>
<dbReference type="EMBL" id="CAXAMM010006569">
    <property type="protein sequence ID" value="CAK9011548.1"/>
    <property type="molecule type" value="Genomic_DNA"/>
</dbReference>
<dbReference type="InterPro" id="IPR000719">
    <property type="entry name" value="Prot_kinase_dom"/>
</dbReference>
<dbReference type="SUPFAM" id="SSF56112">
    <property type="entry name" value="Protein kinase-like (PK-like)"/>
    <property type="match status" value="1"/>
</dbReference>
<evidence type="ECO:0000256" key="1">
    <source>
        <dbReference type="ARBA" id="ARBA00005843"/>
    </source>
</evidence>
<sequence>MASLEESPLPMLLGHLGKSEPEKIQQEPFLNQVRLFYASAAGDPVNVKSLLEEKADVNYKDHNARTALHSVCGCKSAGAKETARLLLRHKANVNAIDNAGMSPMDIAVKVQNLSIQRLLEDRGVELQASLEQKGRESAWLLKASELKLRKQLGTTLKSTVHLADWHGTEVVVKSVKMERRRMLTHVSKSASLCKSLGVDAEQPEQIFEEHLEDEEDEDIKRACEEELLREIELVASFRHPDLVLFLGACLDPGQPVMFVTEYMPKGDVERYMAQMRDKKQVAYYCPPLSQTVGWCCAIARALAFLHKFPVLHRDLKPMNLLLTSTLDVKVSDFGTGRLVSKTSAAVTEVTSALTMGTVGTFSYTAPEMMRSPHYNEKVDIYAFALIMYFLSSGKTPFYYIHPQDLVELYAAGEEPRPDASDCHTAFRGLVSKCWAAKPDDRPSAEEVLRTLHEINAGVSCCSTM</sequence>
<comment type="caution">
    <text evidence="3">The sequence shown here is derived from an EMBL/GenBank/DDBJ whole genome shotgun (WGS) entry which is preliminary data.</text>
</comment>
<organism evidence="3 4">
    <name type="scientific">Durusdinium trenchii</name>
    <dbReference type="NCBI Taxonomy" id="1381693"/>
    <lineage>
        <taxon>Eukaryota</taxon>
        <taxon>Sar</taxon>
        <taxon>Alveolata</taxon>
        <taxon>Dinophyceae</taxon>
        <taxon>Suessiales</taxon>
        <taxon>Symbiodiniaceae</taxon>
        <taxon>Durusdinium</taxon>
    </lineage>
</organism>
<name>A0ABP0JAX7_9DINO</name>
<dbReference type="SUPFAM" id="SSF48403">
    <property type="entry name" value="Ankyrin repeat"/>
    <property type="match status" value="1"/>
</dbReference>
<dbReference type="Pfam" id="PF07714">
    <property type="entry name" value="PK_Tyr_Ser-Thr"/>
    <property type="match status" value="1"/>
</dbReference>
<dbReference type="InterPro" id="IPR051681">
    <property type="entry name" value="Ser/Thr_Kinases-Pseudokinases"/>
</dbReference>
<dbReference type="PROSITE" id="PS00108">
    <property type="entry name" value="PROTEIN_KINASE_ST"/>
    <property type="match status" value="1"/>
</dbReference>
<dbReference type="PANTHER" id="PTHR44329">
    <property type="entry name" value="SERINE/THREONINE-PROTEIN KINASE TNNI3K-RELATED"/>
    <property type="match status" value="1"/>
</dbReference>
<dbReference type="InterPro" id="IPR008271">
    <property type="entry name" value="Ser/Thr_kinase_AS"/>
</dbReference>
<reference evidence="3 4" key="1">
    <citation type="submission" date="2024-02" db="EMBL/GenBank/DDBJ databases">
        <authorList>
            <person name="Chen Y."/>
            <person name="Shah S."/>
            <person name="Dougan E. K."/>
            <person name="Thang M."/>
            <person name="Chan C."/>
        </authorList>
    </citation>
    <scope>NUCLEOTIDE SEQUENCE [LARGE SCALE GENOMIC DNA]</scope>
</reference>
<dbReference type="Gene3D" id="1.25.40.20">
    <property type="entry name" value="Ankyrin repeat-containing domain"/>
    <property type="match status" value="1"/>
</dbReference>
<dbReference type="Gene3D" id="1.10.510.10">
    <property type="entry name" value="Transferase(Phosphotransferase) domain 1"/>
    <property type="match status" value="1"/>
</dbReference>
<dbReference type="InterPro" id="IPR002110">
    <property type="entry name" value="Ankyrin_rpt"/>
</dbReference>
<dbReference type="PIRSF" id="PIRSF000654">
    <property type="entry name" value="Integrin-linked_kinase"/>
    <property type="match status" value="1"/>
</dbReference>
<protein>
    <recommendedName>
        <fullName evidence="2">Protein kinase domain-containing protein</fullName>
    </recommendedName>
</protein>
<evidence type="ECO:0000313" key="3">
    <source>
        <dbReference type="EMBL" id="CAK9011548.1"/>
    </source>
</evidence>
<accession>A0ABP0JAX7</accession>